<evidence type="ECO:0000256" key="1">
    <source>
        <dbReference type="ARBA" id="ARBA00022527"/>
    </source>
</evidence>
<dbReference type="Proteomes" id="UP001458880">
    <property type="component" value="Unassembled WGS sequence"/>
</dbReference>
<keyword evidence="4 9" id="KW-0418">Kinase</keyword>
<accession>A0AAW1MLG2</accession>
<name>A0AAW1MLG2_POPJA</name>
<dbReference type="Gene3D" id="3.30.200.20">
    <property type="entry name" value="Phosphorylase Kinase, domain 1"/>
    <property type="match status" value="1"/>
</dbReference>
<dbReference type="SUPFAM" id="SSF56112">
    <property type="entry name" value="Protein kinase-like (PK-like)"/>
    <property type="match status" value="1"/>
</dbReference>
<proteinExistence type="predicted"/>
<feature type="compositionally biased region" description="Polar residues" evidence="7">
    <location>
        <begin position="478"/>
        <end position="489"/>
    </location>
</feature>
<dbReference type="InterPro" id="IPR008271">
    <property type="entry name" value="Ser/Thr_kinase_AS"/>
</dbReference>
<dbReference type="InterPro" id="IPR011009">
    <property type="entry name" value="Kinase-like_dom_sf"/>
</dbReference>
<dbReference type="GO" id="GO:0005524">
    <property type="term" value="F:ATP binding"/>
    <property type="evidence" value="ECO:0007669"/>
    <property type="project" value="UniProtKB-UniRule"/>
</dbReference>
<feature type="compositionally biased region" description="Low complexity" evidence="7">
    <location>
        <begin position="411"/>
        <end position="423"/>
    </location>
</feature>
<organism evidence="9 10">
    <name type="scientific">Popillia japonica</name>
    <name type="common">Japanese beetle</name>
    <dbReference type="NCBI Taxonomy" id="7064"/>
    <lineage>
        <taxon>Eukaryota</taxon>
        <taxon>Metazoa</taxon>
        <taxon>Ecdysozoa</taxon>
        <taxon>Arthropoda</taxon>
        <taxon>Hexapoda</taxon>
        <taxon>Insecta</taxon>
        <taxon>Pterygota</taxon>
        <taxon>Neoptera</taxon>
        <taxon>Endopterygota</taxon>
        <taxon>Coleoptera</taxon>
        <taxon>Polyphaga</taxon>
        <taxon>Scarabaeiformia</taxon>
        <taxon>Scarabaeidae</taxon>
        <taxon>Rutelinae</taxon>
        <taxon>Popillia</taxon>
    </lineage>
</organism>
<feature type="domain" description="Protein kinase" evidence="8">
    <location>
        <begin position="33"/>
        <end position="296"/>
    </location>
</feature>
<comment type="caution">
    <text evidence="9">The sequence shown here is derived from an EMBL/GenBank/DDBJ whole genome shotgun (WGS) entry which is preliminary data.</text>
</comment>
<evidence type="ECO:0000313" key="9">
    <source>
        <dbReference type="EMBL" id="KAK9746874.1"/>
    </source>
</evidence>
<dbReference type="PROSITE" id="PS00107">
    <property type="entry name" value="PROTEIN_KINASE_ATP"/>
    <property type="match status" value="1"/>
</dbReference>
<dbReference type="GO" id="GO:0009966">
    <property type="term" value="P:regulation of signal transduction"/>
    <property type="evidence" value="ECO:0007669"/>
    <property type="project" value="TreeGrafter"/>
</dbReference>
<dbReference type="EMBL" id="JASPKY010000036">
    <property type="protein sequence ID" value="KAK9746874.1"/>
    <property type="molecule type" value="Genomic_DNA"/>
</dbReference>
<dbReference type="InterPro" id="IPR017441">
    <property type="entry name" value="Protein_kinase_ATP_BS"/>
</dbReference>
<dbReference type="CDD" id="cd05578">
    <property type="entry name" value="STKc_Yank1"/>
    <property type="match status" value="1"/>
</dbReference>
<feature type="binding site" evidence="6">
    <location>
        <position position="62"/>
    </location>
    <ligand>
        <name>ATP</name>
        <dbReference type="ChEBI" id="CHEBI:30616"/>
    </ligand>
</feature>
<evidence type="ECO:0000256" key="5">
    <source>
        <dbReference type="ARBA" id="ARBA00022840"/>
    </source>
</evidence>
<feature type="region of interest" description="Disordered" evidence="7">
    <location>
        <begin position="508"/>
        <end position="527"/>
    </location>
</feature>
<keyword evidence="2" id="KW-0808">Transferase</keyword>
<evidence type="ECO:0000256" key="7">
    <source>
        <dbReference type="SAM" id="MobiDB-lite"/>
    </source>
</evidence>
<evidence type="ECO:0000256" key="2">
    <source>
        <dbReference type="ARBA" id="ARBA00022679"/>
    </source>
</evidence>
<dbReference type="GO" id="GO:0001664">
    <property type="term" value="F:G protein-coupled receptor binding"/>
    <property type="evidence" value="ECO:0007669"/>
    <property type="project" value="TreeGrafter"/>
</dbReference>
<dbReference type="InterPro" id="IPR000719">
    <property type="entry name" value="Prot_kinase_dom"/>
</dbReference>
<dbReference type="PANTHER" id="PTHR24355:SF30">
    <property type="entry name" value="SERINE_THREONINE-PROTEIN KINASE 32B ISOFORM X1"/>
    <property type="match status" value="1"/>
</dbReference>
<dbReference type="GO" id="GO:0004703">
    <property type="term" value="F:G protein-coupled receptor kinase activity"/>
    <property type="evidence" value="ECO:0007669"/>
    <property type="project" value="TreeGrafter"/>
</dbReference>
<evidence type="ECO:0000256" key="4">
    <source>
        <dbReference type="ARBA" id="ARBA00022777"/>
    </source>
</evidence>
<protein>
    <submittedName>
        <fullName evidence="9">Protein kinase domain</fullName>
    </submittedName>
</protein>
<reference evidence="9 10" key="1">
    <citation type="journal article" date="2024" name="BMC Genomics">
        <title>De novo assembly and annotation of Popillia japonica's genome with initial clues to its potential as an invasive pest.</title>
        <authorList>
            <person name="Cucini C."/>
            <person name="Boschi S."/>
            <person name="Funari R."/>
            <person name="Cardaioli E."/>
            <person name="Iannotti N."/>
            <person name="Marturano G."/>
            <person name="Paoli F."/>
            <person name="Bruttini M."/>
            <person name="Carapelli A."/>
            <person name="Frati F."/>
            <person name="Nardi F."/>
        </authorList>
    </citation>
    <scope>NUCLEOTIDE SEQUENCE [LARGE SCALE GENOMIC DNA]</scope>
    <source>
        <strain evidence="9">DMR45628</strain>
    </source>
</reference>
<dbReference type="Pfam" id="PF00069">
    <property type="entry name" value="Pkinase"/>
    <property type="match status" value="1"/>
</dbReference>
<sequence length="527" mass="60158">MESIPIKLNWSDPLSFPITYLNKSSHTVRFIQLAILRAIGKGSFGKVCIVEKKDTKQMFAMKYMNKHQCMERDALKNVLREVDILTKLDHPFLVNIWFSFQDEEDLFMVTDLLLGGDLRYHIAQEVHFSEDNVKLLICEIAHALDYLKSRNIIHRDIKPDNILLDEGGHAHLTDFNIAILLENTHLATSMSGTKPYIAPEIFDCAVDLCVGYSYAVDWWSLGVVAFEMLRGCRPFDIHSNTTIQEVRILFHLGVEYPTCFSDSMVDLLSKLLCISPGARVSSIQELKKIKCLHRFDMDMVLQKKYKPPFCPPKDHLNCDPTFELEEMILETKPLHKKKKRLAKQRSVREIQGPLTVETDGNSPIDQHHNLQHSSIIPEFKIYNRYQELERRERERKELAWERELQIAMDLSDQAAQKDASSASHQIPTCQSCPKLGKGDSPQKLRKMISYDSCSAVSKLAGKSEKCKSRRSSEEHASTGKNLNINSSKSDAIEKDADTTTDAVRKKLQNIEFIDRTPSPSQCSSEGT</sequence>
<dbReference type="PROSITE" id="PS50011">
    <property type="entry name" value="PROTEIN_KINASE_DOM"/>
    <property type="match status" value="1"/>
</dbReference>
<dbReference type="SMART" id="SM00220">
    <property type="entry name" value="S_TKc"/>
    <property type="match status" value="1"/>
</dbReference>
<dbReference type="PANTHER" id="PTHR24355">
    <property type="entry name" value="G PROTEIN-COUPLED RECEPTOR KINASE/RIBOSOMAL PROTEIN S6 KINASE"/>
    <property type="match status" value="1"/>
</dbReference>
<dbReference type="FunFam" id="3.30.200.20:FF:000347">
    <property type="entry name" value="serine/threonine-protein kinase 32A isoform X2"/>
    <property type="match status" value="1"/>
</dbReference>
<evidence type="ECO:0000256" key="3">
    <source>
        <dbReference type="ARBA" id="ARBA00022741"/>
    </source>
</evidence>
<feature type="region of interest" description="Disordered" evidence="7">
    <location>
        <begin position="411"/>
        <end position="440"/>
    </location>
</feature>
<evidence type="ECO:0000313" key="10">
    <source>
        <dbReference type="Proteomes" id="UP001458880"/>
    </source>
</evidence>
<feature type="compositionally biased region" description="Basic and acidic residues" evidence="7">
    <location>
        <begin position="464"/>
        <end position="477"/>
    </location>
</feature>
<dbReference type="PROSITE" id="PS00108">
    <property type="entry name" value="PROTEIN_KINASE_ST"/>
    <property type="match status" value="1"/>
</dbReference>
<dbReference type="AlphaFoldDB" id="A0AAW1MLG2"/>
<keyword evidence="1" id="KW-0723">Serine/threonine-protein kinase</keyword>
<evidence type="ECO:0000256" key="6">
    <source>
        <dbReference type="PROSITE-ProRule" id="PRU10141"/>
    </source>
</evidence>
<evidence type="ECO:0000259" key="8">
    <source>
        <dbReference type="PROSITE" id="PS50011"/>
    </source>
</evidence>
<keyword evidence="3 6" id="KW-0547">Nucleotide-binding</keyword>
<feature type="region of interest" description="Disordered" evidence="7">
    <location>
        <begin position="464"/>
        <end position="500"/>
    </location>
</feature>
<keyword evidence="5 6" id="KW-0067">ATP-binding</keyword>
<keyword evidence="10" id="KW-1185">Reference proteome</keyword>
<gene>
    <name evidence="9" type="ORF">QE152_g5770</name>
</gene>
<dbReference type="FunFam" id="1.10.510.10:FF:000169">
    <property type="entry name" value="Serine/threonine-protein kinase 32A"/>
    <property type="match status" value="1"/>
</dbReference>
<dbReference type="GO" id="GO:0007186">
    <property type="term" value="P:G protein-coupled receptor signaling pathway"/>
    <property type="evidence" value="ECO:0007669"/>
    <property type="project" value="TreeGrafter"/>
</dbReference>
<feature type="compositionally biased region" description="Polar residues" evidence="7">
    <location>
        <begin position="517"/>
        <end position="527"/>
    </location>
</feature>
<dbReference type="Gene3D" id="1.10.510.10">
    <property type="entry name" value="Transferase(Phosphotransferase) domain 1"/>
    <property type="match status" value="1"/>
</dbReference>